<accession>A0A6V8PTI9</accession>
<protein>
    <submittedName>
        <fullName evidence="1">L-iditol 2-dehydrogenase</fullName>
    </submittedName>
</protein>
<reference evidence="1 2" key="1">
    <citation type="journal article" date="2020" name="Front. Microbiol.">
        <title>Single-cell genomics of novel Actinobacteria with the Wood-Ljungdahl pathway discovered in a serpentinizing system.</title>
        <authorList>
            <person name="Merino N."/>
            <person name="Kawai M."/>
            <person name="Boyd E.S."/>
            <person name="Colman D.R."/>
            <person name="McGlynn S.E."/>
            <person name="Nealson K.H."/>
            <person name="Kurokawa K."/>
            <person name="Hongoh Y."/>
        </authorList>
    </citation>
    <scope>NUCLEOTIDE SEQUENCE [LARGE SCALE GENOMIC DNA]</scope>
    <source>
        <strain evidence="1 2">S43</strain>
    </source>
</reference>
<organism evidence="1 2">
    <name type="scientific">Candidatus Hakubella thermalkaliphila</name>
    <dbReference type="NCBI Taxonomy" id="2754717"/>
    <lineage>
        <taxon>Bacteria</taxon>
        <taxon>Bacillati</taxon>
        <taxon>Actinomycetota</taxon>
        <taxon>Actinomycetota incertae sedis</taxon>
        <taxon>Candidatus Hakubellales</taxon>
        <taxon>Candidatus Hakubellaceae</taxon>
        <taxon>Candidatus Hakubella</taxon>
    </lineage>
</organism>
<proteinExistence type="predicted"/>
<sequence length="82" mass="9352">FASLPKDNPYLSIDRRLIHYGQITLTGASDSTPYHQKIALDLLSSGKINTQIIITHRFPLEDLERGFEVMREKVSLKVVIEI</sequence>
<dbReference type="AlphaFoldDB" id="A0A6V8PTI9"/>
<dbReference type="Gene3D" id="3.90.180.10">
    <property type="entry name" value="Medium-chain alcohol dehydrogenases, catalytic domain"/>
    <property type="match status" value="1"/>
</dbReference>
<feature type="non-terminal residue" evidence="1">
    <location>
        <position position="1"/>
    </location>
</feature>
<evidence type="ECO:0000313" key="2">
    <source>
        <dbReference type="Proteomes" id="UP000576480"/>
    </source>
</evidence>
<dbReference type="Proteomes" id="UP000576480">
    <property type="component" value="Unassembled WGS sequence"/>
</dbReference>
<dbReference type="EMBL" id="BLSB01000153">
    <property type="protein sequence ID" value="GFP35617.1"/>
    <property type="molecule type" value="Genomic_DNA"/>
</dbReference>
<evidence type="ECO:0000313" key="1">
    <source>
        <dbReference type="EMBL" id="GFP35617.1"/>
    </source>
</evidence>
<comment type="caution">
    <text evidence="1">The sequence shown here is derived from an EMBL/GenBank/DDBJ whole genome shotgun (WGS) entry which is preliminary data.</text>
</comment>
<gene>
    <name evidence="1" type="ORF">HKBW3S43_01406</name>
</gene>
<name>A0A6V8PTI9_9ACTN</name>
<dbReference type="Gene3D" id="3.40.50.720">
    <property type="entry name" value="NAD(P)-binding Rossmann-like Domain"/>
    <property type="match status" value="1"/>
</dbReference>